<accession>A0AAV8UIL5</accession>
<sequence length="241" mass="28943">MLRRVLSCRKSWSGAQRWMSNTQDKIPNAIGPAQGPPPEEHSLVGQKKVWPIPGDYVTCNEFKVQNQLLDQVGISEITKKVIGPEYCAQRTFNLMEYRKAIDQFKDPETFWDHSLKCHIAALTVRIKHLEKLVMHRRYREWHKGKLRMLLMMHLRDRMLKNLRKISIEDYKLVTKTLGFREMLSHTWMGNPEKLIKTRERYPQVEFEPPMRRLRYPLWRDEQKRKRRVVYGAPETFWRNSP</sequence>
<keyword evidence="5" id="KW-1185">Reference proteome</keyword>
<dbReference type="SMART" id="SM01387">
    <property type="entry name" value="Ribosomal_S15"/>
    <property type="match status" value="1"/>
</dbReference>
<dbReference type="Gene3D" id="1.10.287.10">
    <property type="entry name" value="S15/NS1, RNA-binding"/>
    <property type="match status" value="1"/>
</dbReference>
<dbReference type="InterPro" id="IPR009068">
    <property type="entry name" value="uS15_NS1_RNA-bd_sf"/>
</dbReference>
<organism evidence="4 5">
    <name type="scientific">Rhodosorus marinus</name>
    <dbReference type="NCBI Taxonomy" id="101924"/>
    <lineage>
        <taxon>Eukaryota</taxon>
        <taxon>Rhodophyta</taxon>
        <taxon>Stylonematophyceae</taxon>
        <taxon>Stylonematales</taxon>
        <taxon>Stylonemataceae</taxon>
        <taxon>Rhodosorus</taxon>
    </lineage>
</organism>
<evidence type="ECO:0000256" key="3">
    <source>
        <dbReference type="ARBA" id="ARBA00023274"/>
    </source>
</evidence>
<dbReference type="GO" id="GO:0006412">
    <property type="term" value="P:translation"/>
    <property type="evidence" value="ECO:0007669"/>
    <property type="project" value="InterPro"/>
</dbReference>
<dbReference type="AlphaFoldDB" id="A0AAV8UIL5"/>
<dbReference type="SUPFAM" id="SSF47060">
    <property type="entry name" value="S15/NS1 RNA-binding domain"/>
    <property type="match status" value="1"/>
</dbReference>
<reference evidence="4 5" key="1">
    <citation type="journal article" date="2023" name="Nat. Commun.">
        <title>Origin of minicircular mitochondrial genomes in red algae.</title>
        <authorList>
            <person name="Lee Y."/>
            <person name="Cho C.H."/>
            <person name="Lee Y.M."/>
            <person name="Park S.I."/>
            <person name="Yang J.H."/>
            <person name="West J.A."/>
            <person name="Bhattacharya D."/>
            <person name="Yoon H.S."/>
        </authorList>
    </citation>
    <scope>NUCLEOTIDE SEQUENCE [LARGE SCALE GENOMIC DNA]</scope>
    <source>
        <strain evidence="4 5">CCMP1338</strain>
        <tissue evidence="4">Whole cell</tissue>
    </source>
</reference>
<evidence type="ECO:0008006" key="6">
    <source>
        <dbReference type="Google" id="ProtNLM"/>
    </source>
</evidence>
<keyword evidence="3" id="KW-0687">Ribonucleoprotein</keyword>
<dbReference type="Proteomes" id="UP001157974">
    <property type="component" value="Unassembled WGS sequence"/>
</dbReference>
<proteinExistence type="inferred from homology"/>
<dbReference type="InterPro" id="IPR000589">
    <property type="entry name" value="Ribosomal_uS15"/>
</dbReference>
<keyword evidence="2" id="KW-0689">Ribosomal protein</keyword>
<evidence type="ECO:0000256" key="2">
    <source>
        <dbReference type="ARBA" id="ARBA00022980"/>
    </source>
</evidence>
<evidence type="ECO:0000313" key="4">
    <source>
        <dbReference type="EMBL" id="KAJ8902346.1"/>
    </source>
</evidence>
<protein>
    <recommendedName>
        <fullName evidence="6">30S ribosomal protein S15</fullName>
    </recommendedName>
</protein>
<dbReference type="GO" id="GO:0005840">
    <property type="term" value="C:ribosome"/>
    <property type="evidence" value="ECO:0007669"/>
    <property type="project" value="UniProtKB-KW"/>
</dbReference>
<evidence type="ECO:0000313" key="5">
    <source>
        <dbReference type="Proteomes" id="UP001157974"/>
    </source>
</evidence>
<gene>
    <name evidence="4" type="ORF">NDN08_006753</name>
</gene>
<comment type="similarity">
    <text evidence="1">Belongs to the universal ribosomal protein uS15 family.</text>
</comment>
<dbReference type="EMBL" id="JAMWBK010000009">
    <property type="protein sequence ID" value="KAJ8902346.1"/>
    <property type="molecule type" value="Genomic_DNA"/>
</dbReference>
<evidence type="ECO:0000256" key="1">
    <source>
        <dbReference type="ARBA" id="ARBA00008434"/>
    </source>
</evidence>
<dbReference type="GO" id="GO:1990904">
    <property type="term" value="C:ribonucleoprotein complex"/>
    <property type="evidence" value="ECO:0007669"/>
    <property type="project" value="UniProtKB-KW"/>
</dbReference>
<dbReference type="GO" id="GO:0003735">
    <property type="term" value="F:structural constituent of ribosome"/>
    <property type="evidence" value="ECO:0007669"/>
    <property type="project" value="InterPro"/>
</dbReference>
<comment type="caution">
    <text evidence="4">The sequence shown here is derived from an EMBL/GenBank/DDBJ whole genome shotgun (WGS) entry which is preliminary data.</text>
</comment>
<name>A0AAV8UIL5_9RHOD</name>